<dbReference type="VEuPathDB" id="GiardiaDB:SS50377_22399"/>
<name>V6LCA9_9EUKA</name>
<dbReference type="AlphaFoldDB" id="V6LCA9"/>
<proteinExistence type="predicted"/>
<dbReference type="EMBL" id="KI546166">
    <property type="protein sequence ID" value="EST42107.1"/>
    <property type="molecule type" value="Genomic_DNA"/>
</dbReference>
<accession>V6LCA9</accession>
<evidence type="ECO:0000313" key="3">
    <source>
        <dbReference type="Proteomes" id="UP000018208"/>
    </source>
</evidence>
<organism evidence="1">
    <name type="scientific">Spironucleus salmonicida</name>
    <dbReference type="NCBI Taxonomy" id="348837"/>
    <lineage>
        <taxon>Eukaryota</taxon>
        <taxon>Metamonada</taxon>
        <taxon>Diplomonadida</taxon>
        <taxon>Hexamitidae</taxon>
        <taxon>Hexamitinae</taxon>
        <taxon>Spironucleus</taxon>
    </lineage>
</organism>
<evidence type="ECO:0000313" key="1">
    <source>
        <dbReference type="EMBL" id="EST42107.1"/>
    </source>
</evidence>
<evidence type="ECO:0000313" key="2">
    <source>
        <dbReference type="EMBL" id="KAH0574784.1"/>
    </source>
</evidence>
<dbReference type="EMBL" id="AUWU02000003">
    <property type="protein sequence ID" value="KAH0574784.1"/>
    <property type="molecule type" value="Genomic_DNA"/>
</dbReference>
<reference evidence="2" key="2">
    <citation type="submission" date="2020-12" db="EMBL/GenBank/DDBJ databases">
        <title>New Spironucleus salmonicida genome in near-complete chromosomes.</title>
        <authorList>
            <person name="Xu F."/>
            <person name="Kurt Z."/>
            <person name="Jimenez-Gonzalez A."/>
            <person name="Astvaldsson A."/>
            <person name="Andersson J.O."/>
            <person name="Svard S.G."/>
        </authorList>
    </citation>
    <scope>NUCLEOTIDE SEQUENCE</scope>
    <source>
        <strain evidence="2">ATCC 50377</strain>
    </source>
</reference>
<reference evidence="1 2" key="1">
    <citation type="journal article" date="2014" name="PLoS Genet.">
        <title>The Genome of Spironucleus salmonicida Highlights a Fish Pathogen Adapted to Fluctuating Environments.</title>
        <authorList>
            <person name="Xu F."/>
            <person name="Jerlstrom-Hultqvist J."/>
            <person name="Einarsson E."/>
            <person name="Astvaldsson A."/>
            <person name="Svard S.G."/>
            <person name="Andersson J.O."/>
        </authorList>
    </citation>
    <scope>NUCLEOTIDE SEQUENCE</scope>
    <source>
        <strain evidence="2">ATCC 50377</strain>
    </source>
</reference>
<protein>
    <submittedName>
        <fullName evidence="1">Uncharacterized protein</fullName>
    </submittedName>
</protein>
<gene>
    <name evidence="1" type="ORF">SS50377_18416</name>
    <name evidence="2" type="ORF">SS50377_22399</name>
</gene>
<dbReference type="Proteomes" id="UP000018208">
    <property type="component" value="Unassembled WGS sequence"/>
</dbReference>
<keyword evidence="3" id="KW-1185">Reference proteome</keyword>
<sequence length="314" mass="36425">MLRFDAWTDQSKLKTAQILTNLQQYQIKNERQFSPSPPKIKLSDPKIVTFQEFQNMASTQTVSIIGLEFQKSSQETTNNESGMMKSQQSQKPKVFIKTKRISTSDDSTNLIQTQDIVQSQCLLRVQKPKIRITPKSPVEQFVSQNDIVLMQKNLLTIDAQHSSDIITNIGDLQQQLDTDIQHDILNLLTNFSSSLLHEINNDFQSQKCIQYVNQLNIFNQQLIMHNNSCDLQTGLSQKQLQKLNYQIENIQHALSMYQQNSSSRLSRYRLDIIEFFKEFTDSLLHKKHNDSEASILKLQQILQLYVTIEKEDIK</sequence>